<dbReference type="RefSeq" id="WP_263072305.1">
    <property type="nucleotide sequence ID" value="NZ_JAOUSF010000002.1"/>
</dbReference>
<gene>
    <name evidence="1" type="ORF">OEV98_05975</name>
</gene>
<dbReference type="Proteomes" id="UP001209318">
    <property type="component" value="Unassembled WGS sequence"/>
</dbReference>
<dbReference type="PROSITE" id="PS51257">
    <property type="entry name" value="PROKAR_LIPOPROTEIN"/>
    <property type="match status" value="1"/>
</dbReference>
<comment type="caution">
    <text evidence="1">The sequence shown here is derived from an EMBL/GenBank/DDBJ whole genome shotgun (WGS) entry which is preliminary data.</text>
</comment>
<dbReference type="EMBL" id="JAOUSF010000002">
    <property type="protein sequence ID" value="MCU9613097.1"/>
    <property type="molecule type" value="Genomic_DNA"/>
</dbReference>
<organism evidence="1 2">
    <name type="scientific">Perspicuibacillus lycopersici</name>
    <dbReference type="NCBI Taxonomy" id="1325689"/>
    <lineage>
        <taxon>Bacteria</taxon>
        <taxon>Bacillati</taxon>
        <taxon>Bacillota</taxon>
        <taxon>Bacilli</taxon>
        <taxon>Bacillales</taxon>
        <taxon>Bacillaceae</taxon>
        <taxon>Perspicuibacillus</taxon>
    </lineage>
</organism>
<proteinExistence type="predicted"/>
<evidence type="ECO:0008006" key="3">
    <source>
        <dbReference type="Google" id="ProtNLM"/>
    </source>
</evidence>
<name>A0AAE3IRX6_9BACI</name>
<sequence>MKKLFTLFFLIIILVGCSAENLSLEEQIRKVMSENNLRDKEIIDYDIKDDFVYVIFKNSQGNASTHYPDLVILKNNNGTLEWEAGPNDRTTSVDTAMIFGRENGPSVTLILEPSNATIKEIKILGDSAKAVSYVEQITDDFSKVYTYWIAYTNQQPAADDIEYIME</sequence>
<keyword evidence="2" id="KW-1185">Reference proteome</keyword>
<protein>
    <recommendedName>
        <fullName evidence="3">Lipoprotein</fullName>
    </recommendedName>
</protein>
<reference evidence="1" key="1">
    <citation type="submission" date="2022-10" db="EMBL/GenBank/DDBJ databases">
        <title>Description of Fervidibacillus gen. nov. in the family Fervidibacillaceae fam. nov. with two species, Fervidibacillus albus sp. nov., and Fervidibacillus halotolerans sp. nov., isolated from tidal flat sediments.</title>
        <authorList>
            <person name="Kwon K.K."/>
            <person name="Yang S.-H."/>
        </authorList>
    </citation>
    <scope>NUCLEOTIDE SEQUENCE</scope>
    <source>
        <strain evidence="1">JCM 19140</strain>
    </source>
</reference>
<evidence type="ECO:0000313" key="1">
    <source>
        <dbReference type="EMBL" id="MCU9613097.1"/>
    </source>
</evidence>
<accession>A0AAE3IRX6</accession>
<dbReference type="AlphaFoldDB" id="A0AAE3IRX6"/>
<evidence type="ECO:0000313" key="2">
    <source>
        <dbReference type="Proteomes" id="UP001209318"/>
    </source>
</evidence>